<sequence length="87" mass="8576">MAIQVTKATSTCCGKAAGGECVCAKEAKCSCGKQAALNCTCDKAQTENNVTGARCQCGARPAGACTCGSAGSASGSNANEIDFTTKK</sequence>
<evidence type="ECO:0000259" key="1">
    <source>
        <dbReference type="Pfam" id="PF25277"/>
    </source>
</evidence>
<comment type="caution">
    <text evidence="2">The sequence shown here is derived from an EMBL/GenBank/DDBJ whole genome shotgun (WGS) entry which is preliminary data.</text>
</comment>
<organism evidence="2 3">
    <name type="scientific">Pseudomassariella vexata</name>
    <dbReference type="NCBI Taxonomy" id="1141098"/>
    <lineage>
        <taxon>Eukaryota</taxon>
        <taxon>Fungi</taxon>
        <taxon>Dikarya</taxon>
        <taxon>Ascomycota</taxon>
        <taxon>Pezizomycotina</taxon>
        <taxon>Sordariomycetes</taxon>
        <taxon>Xylariomycetidae</taxon>
        <taxon>Amphisphaeriales</taxon>
        <taxon>Pseudomassariaceae</taxon>
        <taxon>Pseudomassariella</taxon>
    </lineage>
</organism>
<dbReference type="InParanoid" id="A0A1Y2DQ46"/>
<dbReference type="PANTHER" id="PTHR40620">
    <property type="entry name" value="RESISTANCE PROTEIN CRD2, PUTATIVE (AFU_ORTHOLOGUE AFUA_4G04318)-RELATED"/>
    <property type="match status" value="1"/>
</dbReference>
<dbReference type="AlphaFoldDB" id="A0A1Y2DQ46"/>
<accession>A0A1Y2DQ46</accession>
<reference evidence="2 3" key="1">
    <citation type="submission" date="2016-07" db="EMBL/GenBank/DDBJ databases">
        <title>Pervasive Adenine N6-methylation of Active Genes in Fungi.</title>
        <authorList>
            <consortium name="DOE Joint Genome Institute"/>
            <person name="Mondo S.J."/>
            <person name="Dannebaum R.O."/>
            <person name="Kuo R.C."/>
            <person name="Labutti K."/>
            <person name="Haridas S."/>
            <person name="Kuo A."/>
            <person name="Salamov A."/>
            <person name="Ahrendt S.R."/>
            <person name="Lipzen A."/>
            <person name="Sullivan W."/>
            <person name="Andreopoulos W.B."/>
            <person name="Clum A."/>
            <person name="Lindquist E."/>
            <person name="Daum C."/>
            <person name="Ramamoorthy G.K."/>
            <person name="Gryganskyi A."/>
            <person name="Culley D."/>
            <person name="Magnuson J.K."/>
            <person name="James T.Y."/>
            <person name="O'Malley M.A."/>
            <person name="Stajich J.E."/>
            <person name="Spatafora J.W."/>
            <person name="Visel A."/>
            <person name="Grigoriev I.V."/>
        </authorList>
    </citation>
    <scope>NUCLEOTIDE SEQUENCE [LARGE SCALE GENOMIC DNA]</scope>
    <source>
        <strain evidence="2 3">CBS 129021</strain>
    </source>
</reference>
<feature type="domain" description="DUF7871" evidence="1">
    <location>
        <begin position="9"/>
        <end position="71"/>
    </location>
</feature>
<evidence type="ECO:0000313" key="2">
    <source>
        <dbReference type="EMBL" id="ORY61411.1"/>
    </source>
</evidence>
<name>A0A1Y2DQ46_9PEZI</name>
<keyword evidence="3" id="KW-1185">Reference proteome</keyword>
<evidence type="ECO:0000313" key="3">
    <source>
        <dbReference type="Proteomes" id="UP000193689"/>
    </source>
</evidence>
<protein>
    <recommendedName>
        <fullName evidence="1">DUF7871 domain-containing protein</fullName>
    </recommendedName>
</protein>
<dbReference type="InterPro" id="IPR057193">
    <property type="entry name" value="DUF7871"/>
</dbReference>
<dbReference type="PANTHER" id="PTHR40620:SF1">
    <property type="entry name" value="RESISTANCE PROTEIN CRD2, PUTATIVE (AFU_ORTHOLOGUE AFUA_4G04318)-RELATED"/>
    <property type="match status" value="1"/>
</dbReference>
<dbReference type="EMBL" id="MCFJ01000010">
    <property type="protein sequence ID" value="ORY61411.1"/>
    <property type="molecule type" value="Genomic_DNA"/>
</dbReference>
<dbReference type="RefSeq" id="XP_040713488.1">
    <property type="nucleotide sequence ID" value="XM_040864121.1"/>
</dbReference>
<dbReference type="Pfam" id="PF25277">
    <property type="entry name" value="DUF7871"/>
    <property type="match status" value="1"/>
</dbReference>
<dbReference type="GeneID" id="63780333"/>
<proteinExistence type="predicted"/>
<dbReference type="OrthoDB" id="4140664at2759"/>
<dbReference type="Proteomes" id="UP000193689">
    <property type="component" value="Unassembled WGS sequence"/>
</dbReference>
<gene>
    <name evidence="2" type="ORF">BCR38DRAFT_487162</name>
</gene>